<name>A0ABV3QA62_9GAMM</name>
<dbReference type="EMBL" id="JBFOHK010000001">
    <property type="protein sequence ID" value="MEW9570416.1"/>
    <property type="molecule type" value="Genomic_DNA"/>
</dbReference>
<dbReference type="EC" id="3.-.-.-" evidence="3"/>
<dbReference type="PANTHER" id="PTHR46825:SF9">
    <property type="entry name" value="BETA-LACTAMASE-RELATED DOMAIN-CONTAINING PROTEIN"/>
    <property type="match status" value="1"/>
</dbReference>
<keyword evidence="4" id="KW-1185">Reference proteome</keyword>
<comment type="caution">
    <text evidence="3">The sequence shown here is derived from an EMBL/GenBank/DDBJ whole genome shotgun (WGS) entry which is preliminary data.</text>
</comment>
<reference evidence="3 4" key="1">
    <citation type="submission" date="2024-06" db="EMBL/GenBank/DDBJ databases">
        <authorList>
            <person name="Woo H."/>
        </authorList>
    </citation>
    <scope>NUCLEOTIDE SEQUENCE [LARGE SCALE GENOMIC DNA]</scope>
    <source>
        <strain evidence="3 4">Si-c</strain>
    </source>
</reference>
<proteinExistence type="predicted"/>
<dbReference type="GO" id="GO:0016787">
    <property type="term" value="F:hydrolase activity"/>
    <property type="evidence" value="ECO:0007669"/>
    <property type="project" value="UniProtKB-KW"/>
</dbReference>
<feature type="chain" id="PRO_5047183426" evidence="1">
    <location>
        <begin position="36"/>
        <end position="506"/>
    </location>
</feature>
<evidence type="ECO:0000313" key="4">
    <source>
        <dbReference type="Proteomes" id="UP001556220"/>
    </source>
</evidence>
<gene>
    <name evidence="3" type="ORF">ABQJ54_01485</name>
</gene>
<accession>A0ABV3QA62</accession>
<dbReference type="InterPro" id="IPR050491">
    <property type="entry name" value="AmpC-like"/>
</dbReference>
<dbReference type="InterPro" id="IPR001466">
    <property type="entry name" value="Beta-lactam-related"/>
</dbReference>
<organism evidence="3 4">
    <name type="scientific">Rhodanobacter lycopersici</name>
    <dbReference type="NCBI Taxonomy" id="3162487"/>
    <lineage>
        <taxon>Bacteria</taxon>
        <taxon>Pseudomonadati</taxon>
        <taxon>Pseudomonadota</taxon>
        <taxon>Gammaproteobacteria</taxon>
        <taxon>Lysobacterales</taxon>
        <taxon>Rhodanobacteraceae</taxon>
        <taxon>Rhodanobacter</taxon>
    </lineage>
</organism>
<protein>
    <submittedName>
        <fullName evidence="3">Serine hydrolase domain-containing protein</fullName>
        <ecNumber evidence="3">3.-.-.-</ecNumber>
    </submittedName>
</protein>
<feature type="signal peptide" evidence="1">
    <location>
        <begin position="1"/>
        <end position="35"/>
    </location>
</feature>
<evidence type="ECO:0000259" key="2">
    <source>
        <dbReference type="Pfam" id="PF00144"/>
    </source>
</evidence>
<dbReference type="Proteomes" id="UP001556220">
    <property type="component" value="Unassembled WGS sequence"/>
</dbReference>
<dbReference type="Gene3D" id="3.40.710.10">
    <property type="entry name" value="DD-peptidase/beta-lactamase superfamily"/>
    <property type="match status" value="1"/>
</dbReference>
<dbReference type="PANTHER" id="PTHR46825">
    <property type="entry name" value="D-ALANYL-D-ALANINE-CARBOXYPEPTIDASE/ENDOPEPTIDASE AMPH"/>
    <property type="match status" value="1"/>
</dbReference>
<dbReference type="RefSeq" id="WP_367852511.1">
    <property type="nucleotide sequence ID" value="NZ_JBFOHK010000001.1"/>
</dbReference>
<keyword evidence="1" id="KW-0732">Signal</keyword>
<keyword evidence="3" id="KW-0378">Hydrolase</keyword>
<sequence length="506" mass="54406">MINRTSIVRAMIRALRFAPLCVSVALFCVATPSMAATPMHAQLPDTPVGRLAGALVRHIDSDNPAQIRQWAPSILAASIAADDKADFIAGLVSAVRDEGGVDVFDVRTDPHQPGMLEVAVKGRRNAQAALFWLAADPAHPDRLVQAMVVPMDNPLYTDWPKGPVSHAELRKLIHAALDRLVSTSDFSGCVTVSDGGETVFDECRGVADRSFNVPVDHQTKFHVGSVGKMFTAVAIAQLVEAGKLSWNDTLAKLVPEYPDRATAKKITVWELLHHTSGLGDFMVPAYFEHSQRYVNPVDYLGLIARQPKVGEPGKGLSYSNAGYVLLGRIIENVSGESYFDYIQHHVFEPAKMTSSGFDSEDEIVPGLAVGYYHDDGVFSRTWKANWVQGVYKGSPAGGGYSTNADLLRFAAALHGGKLLKSATLAKMFDGEVPAGPGAIGAGIDERLSHGRHIRGHQGGIEGTTANLEMVWETGAAVALTSNEGPSQHWLLAEQIADLLAAEDAKN</sequence>
<evidence type="ECO:0000313" key="3">
    <source>
        <dbReference type="EMBL" id="MEW9570416.1"/>
    </source>
</evidence>
<feature type="domain" description="Beta-lactamase-related" evidence="2">
    <location>
        <begin position="190"/>
        <end position="486"/>
    </location>
</feature>
<dbReference type="SUPFAM" id="SSF56601">
    <property type="entry name" value="beta-lactamase/transpeptidase-like"/>
    <property type="match status" value="1"/>
</dbReference>
<dbReference type="Pfam" id="PF00144">
    <property type="entry name" value="Beta-lactamase"/>
    <property type="match status" value="1"/>
</dbReference>
<dbReference type="InterPro" id="IPR012338">
    <property type="entry name" value="Beta-lactam/transpept-like"/>
</dbReference>
<evidence type="ECO:0000256" key="1">
    <source>
        <dbReference type="SAM" id="SignalP"/>
    </source>
</evidence>